<feature type="transmembrane region" description="Helical" evidence="2">
    <location>
        <begin position="47"/>
        <end position="70"/>
    </location>
</feature>
<sequence length="356" mass="39666">MDKKKWEQSFKAINDRTPSEDDDQKALLDGLVTEDITEHKKPKKKTIILGSIFSGLFLIVIAILLIVFFYPKPKNDSSLTASNHKISDGSMIDSNSPQEGKSDYVPSALAAWKALTLNQQIALLAQSYAKLNPQTTILTADYLAMTGNINDGAIEWYDSNKIIHKVNVKFNQATVTYSYINAESWETEEQTTKIDTLFADYFETSTAKQTTKEISSRVVDSATLASLSTEMDLEQIAQGDYSSVHGTWKTLEGRTLIFENNQCYIVEGEKKTKLVLNALSTDSQQDQGFLTVNSQPEGTPAGAGLSFIPKGYDWADTDKAKPRIWLSNTFGPSAHHLPERQKLAVQKAIFYKVNEI</sequence>
<proteinExistence type="predicted"/>
<dbReference type="RefSeq" id="WP_369947752.1">
    <property type="nucleotide sequence ID" value="NZ_JBCLSH010000003.1"/>
</dbReference>
<feature type="compositionally biased region" description="Basic and acidic residues" evidence="1">
    <location>
        <begin position="1"/>
        <end position="19"/>
    </location>
</feature>
<dbReference type="Pfam" id="PF19804">
    <property type="entry name" value="DUF6287"/>
    <property type="match status" value="1"/>
</dbReference>
<keyword evidence="5" id="KW-1185">Reference proteome</keyword>
<gene>
    <name evidence="4" type="ORF">AALA52_01380</name>
</gene>
<dbReference type="EMBL" id="JBCLSH010000003">
    <property type="protein sequence ID" value="MEY8442918.1"/>
    <property type="molecule type" value="Genomic_DNA"/>
</dbReference>
<feature type="domain" description="DUF6287" evidence="3">
    <location>
        <begin position="229"/>
        <end position="262"/>
    </location>
</feature>
<organism evidence="4 5">
    <name type="scientific">Lactococcus ileimucosae</name>
    <dbReference type="NCBI Taxonomy" id="2941329"/>
    <lineage>
        <taxon>Bacteria</taxon>
        <taxon>Bacillati</taxon>
        <taxon>Bacillota</taxon>
        <taxon>Bacilli</taxon>
        <taxon>Lactobacillales</taxon>
        <taxon>Streptococcaceae</taxon>
        <taxon>Lactococcus</taxon>
    </lineage>
</organism>
<comment type="caution">
    <text evidence="4">The sequence shown here is derived from an EMBL/GenBank/DDBJ whole genome shotgun (WGS) entry which is preliminary data.</text>
</comment>
<name>A0ABV4D033_9LACT</name>
<feature type="region of interest" description="Disordered" evidence="1">
    <location>
        <begin position="1"/>
        <end position="22"/>
    </location>
</feature>
<reference evidence="4 5" key="1">
    <citation type="submission" date="2024-03" db="EMBL/GenBank/DDBJ databases">
        <title>Mouse gut bacterial collection (mGBC) of GemPharmatech.</title>
        <authorList>
            <person name="He Y."/>
            <person name="Dong L."/>
            <person name="Wu D."/>
            <person name="Gao X."/>
            <person name="Lin Z."/>
        </authorList>
    </citation>
    <scope>NUCLEOTIDE SEQUENCE [LARGE SCALE GENOMIC DNA]</scope>
    <source>
        <strain evidence="4 5">61-15</strain>
    </source>
</reference>
<accession>A0ABV4D033</accession>
<dbReference type="InterPro" id="IPR046254">
    <property type="entry name" value="DUF6287"/>
</dbReference>
<evidence type="ECO:0000313" key="5">
    <source>
        <dbReference type="Proteomes" id="UP001565283"/>
    </source>
</evidence>
<evidence type="ECO:0000313" key="4">
    <source>
        <dbReference type="EMBL" id="MEY8442918.1"/>
    </source>
</evidence>
<protein>
    <submittedName>
        <fullName evidence="4">DUF6287 domain-containing protein</fullName>
    </submittedName>
</protein>
<evidence type="ECO:0000259" key="3">
    <source>
        <dbReference type="Pfam" id="PF19804"/>
    </source>
</evidence>
<evidence type="ECO:0000256" key="1">
    <source>
        <dbReference type="SAM" id="MobiDB-lite"/>
    </source>
</evidence>
<keyword evidence="2" id="KW-1133">Transmembrane helix</keyword>
<keyword evidence="2" id="KW-0472">Membrane</keyword>
<keyword evidence="2" id="KW-0812">Transmembrane</keyword>
<dbReference type="Proteomes" id="UP001565283">
    <property type="component" value="Unassembled WGS sequence"/>
</dbReference>
<evidence type="ECO:0000256" key="2">
    <source>
        <dbReference type="SAM" id="Phobius"/>
    </source>
</evidence>